<proteinExistence type="predicted"/>
<sequence>MTCTGSWAGEYMGREGWGKKSMRDLLESVEVGYISVTLTDTNTMNQSTAAVAGYDYRREDCTAGQRYPPFHIAYKAHISILHLPQFRNFRLVQSVLYFSSPSPPVHSAVLYHHTNNRPSIPIVHRCPSYTVYLLDPWLRTPYKVHFSSIPLVSLAPESVPGAKPALQPCETLELWKLVVPYRTVLVEA</sequence>
<protein>
    <submittedName>
        <fullName evidence="1">Uncharacterized protein</fullName>
    </submittedName>
</protein>
<name>A0A6A6J7B8_WESOR</name>
<reference evidence="1" key="1">
    <citation type="journal article" date="2020" name="Stud. Mycol.">
        <title>101 Dothideomycetes genomes: a test case for predicting lifestyles and emergence of pathogens.</title>
        <authorList>
            <person name="Haridas S."/>
            <person name="Albert R."/>
            <person name="Binder M."/>
            <person name="Bloem J."/>
            <person name="Labutti K."/>
            <person name="Salamov A."/>
            <person name="Andreopoulos B."/>
            <person name="Baker S."/>
            <person name="Barry K."/>
            <person name="Bills G."/>
            <person name="Bluhm B."/>
            <person name="Cannon C."/>
            <person name="Castanera R."/>
            <person name="Culley D."/>
            <person name="Daum C."/>
            <person name="Ezra D."/>
            <person name="Gonzalez J."/>
            <person name="Henrissat B."/>
            <person name="Kuo A."/>
            <person name="Liang C."/>
            <person name="Lipzen A."/>
            <person name="Lutzoni F."/>
            <person name="Magnuson J."/>
            <person name="Mondo S."/>
            <person name="Nolan M."/>
            <person name="Ohm R."/>
            <person name="Pangilinan J."/>
            <person name="Park H.-J."/>
            <person name="Ramirez L."/>
            <person name="Alfaro M."/>
            <person name="Sun H."/>
            <person name="Tritt A."/>
            <person name="Yoshinaga Y."/>
            <person name="Zwiers L.-H."/>
            <person name="Turgeon B."/>
            <person name="Goodwin S."/>
            <person name="Spatafora J."/>
            <person name="Crous P."/>
            <person name="Grigoriev I."/>
        </authorList>
    </citation>
    <scope>NUCLEOTIDE SEQUENCE</scope>
    <source>
        <strain evidence="1">CBS 379.55</strain>
    </source>
</reference>
<dbReference type="AlphaFoldDB" id="A0A6A6J7B8"/>
<dbReference type="Proteomes" id="UP000800097">
    <property type="component" value="Unassembled WGS sequence"/>
</dbReference>
<accession>A0A6A6J7B8</accession>
<evidence type="ECO:0000313" key="2">
    <source>
        <dbReference type="Proteomes" id="UP000800097"/>
    </source>
</evidence>
<dbReference type="RefSeq" id="XP_033649999.1">
    <property type="nucleotide sequence ID" value="XM_033793768.1"/>
</dbReference>
<evidence type="ECO:0000313" key="1">
    <source>
        <dbReference type="EMBL" id="KAF2272460.1"/>
    </source>
</evidence>
<dbReference type="EMBL" id="ML986521">
    <property type="protein sequence ID" value="KAF2272460.1"/>
    <property type="molecule type" value="Genomic_DNA"/>
</dbReference>
<keyword evidence="2" id="KW-1185">Reference proteome</keyword>
<dbReference type="GeneID" id="54546943"/>
<organism evidence="1 2">
    <name type="scientific">Westerdykella ornata</name>
    <dbReference type="NCBI Taxonomy" id="318751"/>
    <lineage>
        <taxon>Eukaryota</taxon>
        <taxon>Fungi</taxon>
        <taxon>Dikarya</taxon>
        <taxon>Ascomycota</taxon>
        <taxon>Pezizomycotina</taxon>
        <taxon>Dothideomycetes</taxon>
        <taxon>Pleosporomycetidae</taxon>
        <taxon>Pleosporales</taxon>
        <taxon>Sporormiaceae</taxon>
        <taxon>Westerdykella</taxon>
    </lineage>
</organism>
<gene>
    <name evidence="1" type="ORF">EI97DRAFT_210777</name>
</gene>